<dbReference type="OrthoDB" id="9788698at2"/>
<dbReference type="Gene3D" id="3.10.690.10">
    <property type="entry name" value="Bifunctional nuclease domain"/>
    <property type="match status" value="1"/>
</dbReference>
<protein>
    <recommendedName>
        <fullName evidence="2">BFN domain-containing protein</fullName>
    </recommendedName>
</protein>
<name>A0A0M2Q3E6_PROHO</name>
<proteinExistence type="predicted"/>
<dbReference type="STRING" id="317619.GCA_000332315_03495"/>
<dbReference type="SUPFAM" id="SSF103256">
    <property type="entry name" value="Hypothetical protein TM0160"/>
    <property type="match status" value="1"/>
</dbReference>
<dbReference type="AlphaFoldDB" id="A0A0M2Q3E6"/>
<feature type="region of interest" description="Disordered" evidence="1">
    <location>
        <begin position="152"/>
        <end position="171"/>
    </location>
</feature>
<feature type="compositionally biased region" description="Polar residues" evidence="1">
    <location>
        <begin position="159"/>
        <end position="171"/>
    </location>
</feature>
<accession>A0A0M2Q3E6</accession>
<dbReference type="GO" id="GO:0004518">
    <property type="term" value="F:nuclease activity"/>
    <property type="evidence" value="ECO:0007669"/>
    <property type="project" value="InterPro"/>
</dbReference>
<keyword evidence="4" id="KW-1185">Reference proteome</keyword>
<reference evidence="3" key="1">
    <citation type="submission" date="2012-04" db="EMBL/GenBank/DDBJ databases">
        <authorList>
            <person name="Borisov I.G."/>
            <person name="Ivanikova N.V."/>
            <person name="Pinevich A.V."/>
        </authorList>
    </citation>
    <scope>NUCLEOTIDE SEQUENCE</scope>
    <source>
        <strain evidence="3">CALU 1027</strain>
    </source>
</reference>
<dbReference type="RefSeq" id="WP_017713689.1">
    <property type="nucleotide sequence ID" value="NZ_KB235941.1"/>
</dbReference>
<organism evidence="3 4">
    <name type="scientific">Prochlorothrix hollandica PCC 9006 = CALU 1027</name>
    <dbReference type="NCBI Taxonomy" id="317619"/>
    <lineage>
        <taxon>Bacteria</taxon>
        <taxon>Bacillati</taxon>
        <taxon>Cyanobacteriota</taxon>
        <taxon>Cyanophyceae</taxon>
        <taxon>Prochlorotrichales</taxon>
        <taxon>Prochlorotrichaceae</taxon>
        <taxon>Prochlorothrix</taxon>
    </lineage>
</organism>
<evidence type="ECO:0000259" key="2">
    <source>
        <dbReference type="PROSITE" id="PS51658"/>
    </source>
</evidence>
<dbReference type="eggNOG" id="COG1259">
    <property type="taxonomic scope" value="Bacteria"/>
</dbReference>
<dbReference type="Proteomes" id="UP000034681">
    <property type="component" value="Unassembled WGS sequence"/>
</dbReference>
<evidence type="ECO:0000313" key="4">
    <source>
        <dbReference type="Proteomes" id="UP000034681"/>
    </source>
</evidence>
<sequence length="171" mass="19333">MIEMTVAGIAVDAANRAPIVLLRDTTERRELPIWISHEQAKAIISVLNGQTPTRPLTHDLLIQMLQEWGLQVDRIIINALENGTFYAVIKVRQGENVRDFDARPSDAIAVALRTDASIWVMEEVVAEASTPVNHEADEEEREEFRRFLADLSPEDFLQQREQSTNEPTNGD</sequence>
<dbReference type="PANTHER" id="PTHR15160">
    <property type="entry name" value="VON HIPPEL-LINDAU PROTEIN"/>
    <property type="match status" value="1"/>
</dbReference>
<comment type="caution">
    <text evidence="3">The sequence shown here is derived from an EMBL/GenBank/DDBJ whole genome shotgun (WGS) entry which is preliminary data.</text>
</comment>
<dbReference type="PANTHER" id="PTHR15160:SF1">
    <property type="entry name" value="VON HIPPEL-LINDAU DISEASE TUMOR SUPPRESSOR"/>
    <property type="match status" value="1"/>
</dbReference>
<dbReference type="EMBL" id="AJTX02000002">
    <property type="protein sequence ID" value="KKJ01117.1"/>
    <property type="molecule type" value="Genomic_DNA"/>
</dbReference>
<gene>
    <name evidence="3" type="ORF">PROH_01595</name>
</gene>
<evidence type="ECO:0000313" key="3">
    <source>
        <dbReference type="EMBL" id="KKJ01117.1"/>
    </source>
</evidence>
<feature type="domain" description="BFN" evidence="2">
    <location>
        <begin position="1"/>
        <end position="132"/>
    </location>
</feature>
<evidence type="ECO:0000256" key="1">
    <source>
        <dbReference type="SAM" id="MobiDB-lite"/>
    </source>
</evidence>
<dbReference type="InterPro" id="IPR036104">
    <property type="entry name" value="BFN_sf"/>
</dbReference>
<dbReference type="PROSITE" id="PS51658">
    <property type="entry name" value="BFN"/>
    <property type="match status" value="1"/>
</dbReference>
<dbReference type="InterPro" id="IPR003729">
    <property type="entry name" value="Bi_nuclease_dom"/>
</dbReference>
<dbReference type="Pfam" id="PF02577">
    <property type="entry name" value="BFN_dom"/>
    <property type="match status" value="1"/>
</dbReference>